<reference evidence="1 2" key="1">
    <citation type="submission" date="2014-08" db="EMBL/GenBank/DDBJ databases">
        <authorList>
            <person name="Moulin Lionel"/>
        </authorList>
    </citation>
    <scope>NUCLEOTIDE SEQUENCE [LARGE SCALE GENOMIC DNA]</scope>
</reference>
<name>A0A090EIL5_MESPL</name>
<dbReference type="AlphaFoldDB" id="A0A090EIL5"/>
<dbReference type="EMBL" id="CCNB01000005">
    <property type="protein sequence ID" value="CDX30556.1"/>
    <property type="molecule type" value="Genomic_DNA"/>
</dbReference>
<accession>A0A090EIL5</accession>
<evidence type="ECO:0000313" key="1">
    <source>
        <dbReference type="EMBL" id="CDX30556.1"/>
    </source>
</evidence>
<proteinExistence type="predicted"/>
<dbReference type="Proteomes" id="UP000046373">
    <property type="component" value="Unassembled WGS sequence"/>
</dbReference>
<sequence>MQLARHLPTSDESFRQIFVLAMITVVDEIKGKAVLHQTGNGVGSTIGDARPIKTHVLVLTAVDTLFTLLEPRGALSQRLFQSARQLRAFQPGIS</sequence>
<gene>
    <name evidence="1" type="ORF">MPLDJ20_130073</name>
</gene>
<protein>
    <submittedName>
        <fullName evidence="1">Uncharacterized protein</fullName>
    </submittedName>
</protein>
<organism evidence="1 2">
    <name type="scientific">Mesorhizobium plurifarium</name>
    <dbReference type="NCBI Taxonomy" id="69974"/>
    <lineage>
        <taxon>Bacteria</taxon>
        <taxon>Pseudomonadati</taxon>
        <taxon>Pseudomonadota</taxon>
        <taxon>Alphaproteobacteria</taxon>
        <taxon>Hyphomicrobiales</taxon>
        <taxon>Phyllobacteriaceae</taxon>
        <taxon>Mesorhizobium</taxon>
    </lineage>
</organism>
<evidence type="ECO:0000313" key="2">
    <source>
        <dbReference type="Proteomes" id="UP000046373"/>
    </source>
</evidence>